<gene>
    <name evidence="2" type="ORF">CLV72_106116</name>
</gene>
<accession>A0A2T0PZW4</accession>
<sequence length="307" mass="32772">MTQRVQTEPISFTSESATLVGTLYRPADRTGEPLPASAVAGSWTTVKEQMAGRYARGLAERGQAALAFDFRGYGESGGEPRDVESAALKVRDLRSAVAYLAGRDDVDASRLGVLGVCAGAGYAAVAATEEPRIRSLALVAPWLHDARLVREVYGGESGVRERVDAGLAAESRYRETGEVDYVPAVSETDPAAAMYGPITYYLDPRRGRIAAWSNRFAVMAWPEWLGFDPIQAAPHVDVPTLVVHSDDAAVPDGARRFVAQLAGPATAHWTQGTQFDFYDRDATVDAALDLAAPHLAAPDRAAPGAAR</sequence>
<dbReference type="InterPro" id="IPR022742">
    <property type="entry name" value="Hydrolase_4"/>
</dbReference>
<dbReference type="AlphaFoldDB" id="A0A2T0PZW4"/>
<dbReference type="Proteomes" id="UP000237846">
    <property type="component" value="Unassembled WGS sequence"/>
</dbReference>
<comment type="caution">
    <text evidence="2">The sequence shown here is derived from an EMBL/GenBank/DDBJ whole genome shotgun (WGS) entry which is preliminary data.</text>
</comment>
<organism evidence="2 3">
    <name type="scientific">Allonocardiopsis opalescens</name>
    <dbReference type="NCBI Taxonomy" id="1144618"/>
    <lineage>
        <taxon>Bacteria</taxon>
        <taxon>Bacillati</taxon>
        <taxon>Actinomycetota</taxon>
        <taxon>Actinomycetes</taxon>
        <taxon>Streptosporangiales</taxon>
        <taxon>Allonocardiopsis</taxon>
    </lineage>
</organism>
<dbReference type="EMBL" id="PVZC01000006">
    <property type="protein sequence ID" value="PRX97080.1"/>
    <property type="molecule type" value="Genomic_DNA"/>
</dbReference>
<protein>
    <recommendedName>
        <fullName evidence="1">Serine aminopeptidase S33 domain-containing protein</fullName>
    </recommendedName>
</protein>
<evidence type="ECO:0000313" key="2">
    <source>
        <dbReference type="EMBL" id="PRX97080.1"/>
    </source>
</evidence>
<dbReference type="Gene3D" id="1.10.10.800">
    <property type="match status" value="1"/>
</dbReference>
<reference evidence="2 3" key="1">
    <citation type="submission" date="2018-03" db="EMBL/GenBank/DDBJ databases">
        <title>Genomic Encyclopedia of Archaeal and Bacterial Type Strains, Phase II (KMG-II): from individual species to whole genera.</title>
        <authorList>
            <person name="Goeker M."/>
        </authorList>
    </citation>
    <scope>NUCLEOTIDE SEQUENCE [LARGE SCALE GENOMIC DNA]</scope>
    <source>
        <strain evidence="2 3">DSM 45601</strain>
    </source>
</reference>
<dbReference type="PANTHER" id="PTHR47751">
    <property type="entry name" value="SUPERFAMILY HYDROLASE, PUTATIVE (AFU_ORTHOLOGUE AFUA_2G16580)-RELATED"/>
    <property type="match status" value="1"/>
</dbReference>
<feature type="domain" description="Serine aminopeptidase S33" evidence="1">
    <location>
        <begin position="54"/>
        <end position="146"/>
    </location>
</feature>
<dbReference type="RefSeq" id="WP_106248788.1">
    <property type="nucleotide sequence ID" value="NZ_PVZC01000006.1"/>
</dbReference>
<dbReference type="Pfam" id="PF12146">
    <property type="entry name" value="Hydrolase_4"/>
    <property type="match status" value="1"/>
</dbReference>
<dbReference type="SUPFAM" id="SSF53474">
    <property type="entry name" value="alpha/beta-Hydrolases"/>
    <property type="match status" value="1"/>
</dbReference>
<keyword evidence="3" id="KW-1185">Reference proteome</keyword>
<dbReference type="Gene3D" id="3.40.50.1820">
    <property type="entry name" value="alpha/beta hydrolase"/>
    <property type="match status" value="1"/>
</dbReference>
<evidence type="ECO:0000313" key="3">
    <source>
        <dbReference type="Proteomes" id="UP000237846"/>
    </source>
</evidence>
<dbReference type="InterPro" id="IPR029058">
    <property type="entry name" value="AB_hydrolase_fold"/>
</dbReference>
<dbReference type="OrthoDB" id="5902829at2"/>
<name>A0A2T0PZW4_9ACTN</name>
<evidence type="ECO:0000259" key="1">
    <source>
        <dbReference type="Pfam" id="PF12146"/>
    </source>
</evidence>
<proteinExistence type="predicted"/>
<dbReference type="InterPro" id="IPR051411">
    <property type="entry name" value="Polyketide_trans_af380"/>
</dbReference>
<dbReference type="PANTHER" id="PTHR47751:SF1">
    <property type="entry name" value="SUPERFAMILY HYDROLASE, PUTATIVE (AFU_ORTHOLOGUE AFUA_2G16580)-RELATED"/>
    <property type="match status" value="1"/>
</dbReference>